<feature type="non-terminal residue" evidence="1">
    <location>
        <position position="1"/>
    </location>
</feature>
<dbReference type="Proteomes" id="UP000789342">
    <property type="component" value="Unassembled WGS sequence"/>
</dbReference>
<keyword evidence="2" id="KW-1185">Reference proteome</keyword>
<evidence type="ECO:0000313" key="2">
    <source>
        <dbReference type="Proteomes" id="UP000789342"/>
    </source>
</evidence>
<evidence type="ECO:0000313" key="1">
    <source>
        <dbReference type="EMBL" id="CAG8620870.1"/>
    </source>
</evidence>
<dbReference type="EMBL" id="CAJVPV010007582">
    <property type="protein sequence ID" value="CAG8620870.1"/>
    <property type="molecule type" value="Genomic_DNA"/>
</dbReference>
<organism evidence="1 2">
    <name type="scientific">Acaulospora morrowiae</name>
    <dbReference type="NCBI Taxonomy" id="94023"/>
    <lineage>
        <taxon>Eukaryota</taxon>
        <taxon>Fungi</taxon>
        <taxon>Fungi incertae sedis</taxon>
        <taxon>Mucoromycota</taxon>
        <taxon>Glomeromycotina</taxon>
        <taxon>Glomeromycetes</taxon>
        <taxon>Diversisporales</taxon>
        <taxon>Acaulosporaceae</taxon>
        <taxon>Acaulospora</taxon>
    </lineage>
</organism>
<sequence>KSSSSVSSANKYKILQRISDGIEYLQRNIENKSLSVFSPEIESRLNDQDREYQILQKINDEIRHLQRIIISQKSSEFQELLNYWNNEHKTLQTIGDRIKTLQRTIEDKLTDFPENSRIQKQLYDKIESLSNYKNRDYEILQKIDEIKGINQLRYLKSIEGILHENFDMLKRILTPQMSKFEESEKWKERYNQAISLLGSELKFT</sequence>
<proteinExistence type="predicted"/>
<name>A0A9N9CYZ7_9GLOM</name>
<protein>
    <submittedName>
        <fullName evidence="1">18644_t:CDS:1</fullName>
    </submittedName>
</protein>
<gene>
    <name evidence="1" type="ORF">AMORRO_LOCUS8656</name>
</gene>
<comment type="caution">
    <text evidence="1">The sequence shown here is derived from an EMBL/GenBank/DDBJ whole genome shotgun (WGS) entry which is preliminary data.</text>
</comment>
<dbReference type="AlphaFoldDB" id="A0A9N9CYZ7"/>
<reference evidence="1" key="1">
    <citation type="submission" date="2021-06" db="EMBL/GenBank/DDBJ databases">
        <authorList>
            <person name="Kallberg Y."/>
            <person name="Tangrot J."/>
            <person name="Rosling A."/>
        </authorList>
    </citation>
    <scope>NUCLEOTIDE SEQUENCE</scope>
    <source>
        <strain evidence="1">CL551</strain>
    </source>
</reference>
<accession>A0A9N9CYZ7</accession>